<dbReference type="EMBL" id="DS231619">
    <property type="protein sequence ID" value="EDU48706.1"/>
    <property type="molecule type" value="Genomic_DNA"/>
</dbReference>
<sequence>MTATATKQSAEIVDLKKNVADANALAIKRLSDADRVISRARGMTQRFEAPEDTRTNLQMVLAISPDNPKAVDDRWYRHLAKGMSSLGPLETIRAELRRVGKDIPLKELGNTIKELVDTVEATKQPSDDGREFAITMAMQGRLDFWSTHHMLLPVFTLIAHRRHMPLVTGIRSRSMAELQRIDKNGDYRYIDTLFDNIGRSRKIKDIAKIPADLVDRHRNEPDADQRVYTFSDDTQELQVQRPGQYQSTQSPTESSTKSSTHTPPYTILYRTSSHFLSLHRIRYRSSDTITYKAP</sequence>
<dbReference type="Proteomes" id="UP000001471">
    <property type="component" value="Unassembled WGS sequence"/>
</dbReference>
<protein>
    <submittedName>
        <fullName evidence="2">Uncharacterized protein</fullName>
    </submittedName>
</protein>
<name>B2W7J8_PYRTR</name>
<proteinExistence type="predicted"/>
<feature type="region of interest" description="Disordered" evidence="1">
    <location>
        <begin position="228"/>
        <end position="264"/>
    </location>
</feature>
<gene>
    <name evidence="2" type="ORF">PTRG_05786</name>
</gene>
<evidence type="ECO:0000256" key="1">
    <source>
        <dbReference type="SAM" id="MobiDB-lite"/>
    </source>
</evidence>
<dbReference type="AlphaFoldDB" id="B2W7J8"/>
<feature type="compositionally biased region" description="Polar residues" evidence="1">
    <location>
        <begin position="236"/>
        <end position="264"/>
    </location>
</feature>
<organism evidence="2 3">
    <name type="scientific">Pyrenophora tritici-repentis (strain Pt-1C-BFP)</name>
    <name type="common">Wheat tan spot fungus</name>
    <name type="synonym">Drechslera tritici-repentis</name>
    <dbReference type="NCBI Taxonomy" id="426418"/>
    <lineage>
        <taxon>Eukaryota</taxon>
        <taxon>Fungi</taxon>
        <taxon>Dikarya</taxon>
        <taxon>Ascomycota</taxon>
        <taxon>Pezizomycotina</taxon>
        <taxon>Dothideomycetes</taxon>
        <taxon>Pleosporomycetidae</taxon>
        <taxon>Pleosporales</taxon>
        <taxon>Pleosporineae</taxon>
        <taxon>Pleosporaceae</taxon>
        <taxon>Pyrenophora</taxon>
    </lineage>
</organism>
<evidence type="ECO:0000313" key="3">
    <source>
        <dbReference type="Proteomes" id="UP000001471"/>
    </source>
</evidence>
<accession>B2W7J8</accession>
<dbReference type="HOGENOM" id="CLU_947117_0_0_1"/>
<evidence type="ECO:0000313" key="2">
    <source>
        <dbReference type="EMBL" id="EDU48706.1"/>
    </source>
</evidence>
<dbReference type="InParanoid" id="B2W7J8"/>
<reference evidence="3" key="1">
    <citation type="journal article" date="2013" name="G3 (Bethesda)">
        <title>Comparative genomics of a plant-pathogenic fungus, Pyrenophora tritici-repentis, reveals transduplication and the impact of repeat elements on pathogenicity and population divergence.</title>
        <authorList>
            <person name="Manning V.A."/>
            <person name="Pandelova I."/>
            <person name="Dhillon B."/>
            <person name="Wilhelm L.J."/>
            <person name="Goodwin S.B."/>
            <person name="Berlin A.M."/>
            <person name="Figueroa M."/>
            <person name="Freitag M."/>
            <person name="Hane J.K."/>
            <person name="Henrissat B."/>
            <person name="Holman W.H."/>
            <person name="Kodira C.D."/>
            <person name="Martin J."/>
            <person name="Oliver R.P."/>
            <person name="Robbertse B."/>
            <person name="Schackwitz W."/>
            <person name="Schwartz D.C."/>
            <person name="Spatafora J.W."/>
            <person name="Turgeon B.G."/>
            <person name="Yandava C."/>
            <person name="Young S."/>
            <person name="Zhou S."/>
            <person name="Zeng Q."/>
            <person name="Grigoriev I.V."/>
            <person name="Ma L.-J."/>
            <person name="Ciuffetti L.M."/>
        </authorList>
    </citation>
    <scope>NUCLEOTIDE SEQUENCE [LARGE SCALE GENOMIC DNA]</scope>
    <source>
        <strain evidence="3">Pt-1C-BFP</strain>
    </source>
</reference>